<accession>A0AC35EZR4</accession>
<sequence length="212" mass="23794">MFEDLTSKSVVFCEWSDVDVPWDVEIVEYAWLMEFILGDLNSKVHPGQLIEVVQFLESTILLIVNSDEKLEIQQDFLLKNIKRIPFKSATSLTTTSALDYAEFLENYEILFSVSVGGSEGAGKLFQKAATSKKGNDFDSTTSDADWGKDFTAIYVKGKASDKVNVFIFPLALEATESMIKSINGFLRSFHPAQSKNRGGALFFIRMSINNWT</sequence>
<evidence type="ECO:0000313" key="2">
    <source>
        <dbReference type="WBParaSite" id="PS1159_v2.g12326.t1"/>
    </source>
</evidence>
<dbReference type="WBParaSite" id="PS1159_v2.g12326.t1">
    <property type="protein sequence ID" value="PS1159_v2.g12326.t1"/>
    <property type="gene ID" value="PS1159_v2.g12326"/>
</dbReference>
<organism evidence="1 2">
    <name type="scientific">Panagrolaimus sp. PS1159</name>
    <dbReference type="NCBI Taxonomy" id="55785"/>
    <lineage>
        <taxon>Eukaryota</taxon>
        <taxon>Metazoa</taxon>
        <taxon>Ecdysozoa</taxon>
        <taxon>Nematoda</taxon>
        <taxon>Chromadorea</taxon>
        <taxon>Rhabditida</taxon>
        <taxon>Tylenchina</taxon>
        <taxon>Panagrolaimomorpha</taxon>
        <taxon>Panagrolaimoidea</taxon>
        <taxon>Panagrolaimidae</taxon>
        <taxon>Panagrolaimus</taxon>
    </lineage>
</organism>
<name>A0AC35EZR4_9BILA</name>
<proteinExistence type="predicted"/>
<protein>
    <submittedName>
        <fullName evidence="2">Uncharacterized protein</fullName>
    </submittedName>
</protein>
<reference evidence="2" key="1">
    <citation type="submission" date="2022-11" db="UniProtKB">
        <authorList>
            <consortium name="WormBaseParasite"/>
        </authorList>
    </citation>
    <scope>IDENTIFICATION</scope>
</reference>
<dbReference type="Proteomes" id="UP000887580">
    <property type="component" value="Unplaced"/>
</dbReference>
<evidence type="ECO:0000313" key="1">
    <source>
        <dbReference type="Proteomes" id="UP000887580"/>
    </source>
</evidence>